<dbReference type="AlphaFoldDB" id="A0A1Q9AP72"/>
<comment type="caution">
    <text evidence="1">The sequence shown here is derived from an EMBL/GenBank/DDBJ whole genome shotgun (WGS) entry which is preliminary data.</text>
</comment>
<reference evidence="1 2" key="1">
    <citation type="submission" date="2016-09" db="EMBL/GenBank/DDBJ databases">
        <title>Rhizobium sp. nov., a novel species isolated from the rice rhizosphere.</title>
        <authorList>
            <person name="Zhao J."/>
            <person name="Zhang X."/>
        </authorList>
    </citation>
    <scope>NUCLEOTIDE SEQUENCE [LARGE SCALE GENOMIC DNA]</scope>
    <source>
        <strain evidence="1 2">MH17</strain>
    </source>
</reference>
<sequence>MICCELIVSVRQIQKGTDLTGDLFSPVFAGPFATKFQKLKFSVKIQPELLFGAKIFNDIDFILHVIDRK</sequence>
<protein>
    <submittedName>
        <fullName evidence="1">Uncharacterized protein</fullName>
    </submittedName>
</protein>
<dbReference type="EMBL" id="MKIO01000020">
    <property type="protein sequence ID" value="OLP57097.1"/>
    <property type="molecule type" value="Genomic_DNA"/>
</dbReference>
<dbReference type="Proteomes" id="UP000186143">
    <property type="component" value="Unassembled WGS sequence"/>
</dbReference>
<evidence type="ECO:0000313" key="1">
    <source>
        <dbReference type="EMBL" id="OLP57097.1"/>
    </source>
</evidence>
<evidence type="ECO:0000313" key="2">
    <source>
        <dbReference type="Proteomes" id="UP000186143"/>
    </source>
</evidence>
<proteinExistence type="predicted"/>
<organism evidence="1 2">
    <name type="scientific">Xaviernesmea rhizosphaerae</name>
    <dbReference type="NCBI Taxonomy" id="1672749"/>
    <lineage>
        <taxon>Bacteria</taxon>
        <taxon>Pseudomonadati</taxon>
        <taxon>Pseudomonadota</taxon>
        <taxon>Alphaproteobacteria</taxon>
        <taxon>Hyphomicrobiales</taxon>
        <taxon>Rhizobiaceae</taxon>
        <taxon>Rhizobium/Agrobacterium group</taxon>
        <taxon>Xaviernesmea</taxon>
    </lineage>
</organism>
<accession>A0A1Q9AP72</accession>
<name>A0A1Q9AP72_9HYPH</name>
<gene>
    <name evidence="1" type="ORF">BJF92_21620</name>
</gene>